<name>A0A0A1VXG4_MICAE</name>
<reference evidence="9" key="1">
    <citation type="journal article" date="2015" name="Genome">
        <title>Whole Genome Sequence of the Non-Microcystin-Producing Microcystis aeruginosa Strain NIES-44.</title>
        <authorList>
            <person name="Okano K."/>
            <person name="Miyata N."/>
            <person name="Ozaki Y."/>
        </authorList>
    </citation>
    <scope>NUCLEOTIDE SEQUENCE [LARGE SCALE GENOMIC DNA]</scope>
    <source>
        <strain evidence="9">NIES-44</strain>
    </source>
</reference>
<comment type="similarity">
    <text evidence="1">Belongs to the N(4)/N(6)-methyltransferase family.</text>
</comment>
<dbReference type="PANTHER" id="PTHR30481">
    <property type="entry name" value="DNA ADENINE METHYLASE"/>
    <property type="match status" value="1"/>
</dbReference>
<sequence>MTTSLSRRKTVSGKPFLKWAGGKTQLVPNILSLINSQISQDCQFNYIEPFVGGGAVLFSILNNFYPVQKVIINDINPDLIMAYNVIKNNVKELIVKLKKIQQDFYELKNLEEQQKFFLDKRIEFNSRSCDDDIEKTVLLLFLNKTCFNGLYRVNSKGLFNVPFGKYVKPLICNEENLLAVNHHLQKVTILQGDFVQTLNYANNKTLFYFDPPYKPIKKTSAFTSYTKEDFNDEEQIRLKQFIDRVDQAGYKFILSNSDVKNFDSDNNFFDDLYKNYNIQRVKARRNINSQGNNRGEIWELLINN</sequence>
<dbReference type="EMBL" id="BBPA01000057">
    <property type="protein sequence ID" value="GAL94487.1"/>
    <property type="molecule type" value="Genomic_DNA"/>
</dbReference>
<evidence type="ECO:0000313" key="9">
    <source>
        <dbReference type="Proteomes" id="UP000030321"/>
    </source>
</evidence>
<comment type="catalytic activity">
    <reaction evidence="6">
        <text>a 2'-deoxyadenosine in DNA + S-adenosyl-L-methionine = an N(6)-methyl-2'-deoxyadenosine in DNA + S-adenosyl-L-homocysteine + H(+)</text>
        <dbReference type="Rhea" id="RHEA:15197"/>
        <dbReference type="Rhea" id="RHEA-COMP:12418"/>
        <dbReference type="Rhea" id="RHEA-COMP:12419"/>
        <dbReference type="ChEBI" id="CHEBI:15378"/>
        <dbReference type="ChEBI" id="CHEBI:57856"/>
        <dbReference type="ChEBI" id="CHEBI:59789"/>
        <dbReference type="ChEBI" id="CHEBI:90615"/>
        <dbReference type="ChEBI" id="CHEBI:90616"/>
        <dbReference type="EC" id="2.1.1.72"/>
    </reaction>
</comment>
<dbReference type="REBASE" id="110276">
    <property type="entry name" value="M.Mae44ORF3067P"/>
</dbReference>
<dbReference type="Proteomes" id="UP000030321">
    <property type="component" value="Unassembled WGS sequence"/>
</dbReference>
<dbReference type="PIRSF" id="PIRSF000398">
    <property type="entry name" value="M_m6A_EcoRV"/>
    <property type="match status" value="1"/>
</dbReference>
<dbReference type="InterPro" id="IPR023095">
    <property type="entry name" value="Ade_MeTrfase_dom_2"/>
</dbReference>
<dbReference type="GO" id="GO:0032259">
    <property type="term" value="P:methylation"/>
    <property type="evidence" value="ECO:0007669"/>
    <property type="project" value="UniProtKB-KW"/>
</dbReference>
<keyword evidence="5" id="KW-0949">S-adenosyl-L-methionine</keyword>
<evidence type="ECO:0000313" key="8">
    <source>
        <dbReference type="EMBL" id="GAL94487.1"/>
    </source>
</evidence>
<dbReference type="GO" id="GO:0043565">
    <property type="term" value="F:sequence-specific DNA binding"/>
    <property type="evidence" value="ECO:0007669"/>
    <property type="project" value="TreeGrafter"/>
</dbReference>
<dbReference type="NCBIfam" id="TIGR00571">
    <property type="entry name" value="dam"/>
    <property type="match status" value="1"/>
</dbReference>
<feature type="binding site" evidence="7">
    <location>
        <position position="74"/>
    </location>
    <ligand>
        <name>S-adenosyl-L-methionine</name>
        <dbReference type="ChEBI" id="CHEBI:59789"/>
    </ligand>
</feature>
<dbReference type="PRINTS" id="PR00505">
    <property type="entry name" value="D12N6MTFRASE"/>
</dbReference>
<evidence type="ECO:0000256" key="6">
    <source>
        <dbReference type="ARBA" id="ARBA00047942"/>
    </source>
</evidence>
<dbReference type="GO" id="GO:1904047">
    <property type="term" value="F:S-adenosyl-L-methionine binding"/>
    <property type="evidence" value="ECO:0007669"/>
    <property type="project" value="TreeGrafter"/>
</dbReference>
<evidence type="ECO:0000256" key="5">
    <source>
        <dbReference type="ARBA" id="ARBA00022691"/>
    </source>
</evidence>
<dbReference type="Gene3D" id="3.40.50.150">
    <property type="entry name" value="Vaccinia Virus protein VP39"/>
    <property type="match status" value="1"/>
</dbReference>
<dbReference type="InterPro" id="IPR029063">
    <property type="entry name" value="SAM-dependent_MTases_sf"/>
</dbReference>
<dbReference type="GO" id="GO:0009307">
    <property type="term" value="P:DNA restriction-modification system"/>
    <property type="evidence" value="ECO:0007669"/>
    <property type="project" value="InterPro"/>
</dbReference>
<organism evidence="8 9">
    <name type="scientific">Microcystis aeruginosa NIES-44</name>
    <dbReference type="NCBI Taxonomy" id="449439"/>
    <lineage>
        <taxon>Bacteria</taxon>
        <taxon>Bacillati</taxon>
        <taxon>Cyanobacteriota</taxon>
        <taxon>Cyanophyceae</taxon>
        <taxon>Oscillatoriophycideae</taxon>
        <taxon>Chroococcales</taxon>
        <taxon>Microcystaceae</taxon>
        <taxon>Microcystis</taxon>
    </lineage>
</organism>
<dbReference type="GO" id="GO:0009007">
    <property type="term" value="F:site-specific DNA-methyltransferase (adenine-specific) activity"/>
    <property type="evidence" value="ECO:0007669"/>
    <property type="project" value="UniProtKB-EC"/>
</dbReference>
<proteinExistence type="inferred from homology"/>
<evidence type="ECO:0000256" key="1">
    <source>
        <dbReference type="ARBA" id="ARBA00006594"/>
    </source>
</evidence>
<protein>
    <recommendedName>
        <fullName evidence="2">site-specific DNA-methyltransferase (adenine-specific)</fullName>
        <ecNumber evidence="2">2.1.1.72</ecNumber>
    </recommendedName>
</protein>
<keyword evidence="4 8" id="KW-0808">Transferase</keyword>
<evidence type="ECO:0000256" key="4">
    <source>
        <dbReference type="ARBA" id="ARBA00022679"/>
    </source>
</evidence>
<dbReference type="Pfam" id="PF02086">
    <property type="entry name" value="MethyltransfD12"/>
    <property type="match status" value="1"/>
</dbReference>
<evidence type="ECO:0000256" key="7">
    <source>
        <dbReference type="PIRSR" id="PIRSR000398-1"/>
    </source>
</evidence>
<dbReference type="AlphaFoldDB" id="A0A0A1VXG4"/>
<dbReference type="InterPro" id="IPR012327">
    <property type="entry name" value="MeTrfase_D12"/>
</dbReference>
<dbReference type="SUPFAM" id="SSF53335">
    <property type="entry name" value="S-adenosyl-L-methionine-dependent methyltransferases"/>
    <property type="match status" value="1"/>
</dbReference>
<dbReference type="PANTHER" id="PTHR30481:SF3">
    <property type="entry name" value="DNA ADENINE METHYLASE"/>
    <property type="match status" value="1"/>
</dbReference>
<evidence type="ECO:0000256" key="2">
    <source>
        <dbReference type="ARBA" id="ARBA00011900"/>
    </source>
</evidence>
<gene>
    <name evidence="8" type="ORF">N44_03067</name>
</gene>
<accession>A0A0A1VXG4</accession>
<dbReference type="Gene3D" id="1.10.1020.10">
    <property type="entry name" value="Adenine-specific Methyltransferase, Domain 2"/>
    <property type="match status" value="1"/>
</dbReference>
<feature type="binding site" evidence="7">
    <location>
        <position position="19"/>
    </location>
    <ligand>
        <name>S-adenosyl-L-methionine</name>
        <dbReference type="ChEBI" id="CHEBI:59789"/>
    </ligand>
</feature>
<dbReference type="EC" id="2.1.1.72" evidence="2"/>
<evidence type="ECO:0000256" key="3">
    <source>
        <dbReference type="ARBA" id="ARBA00022603"/>
    </source>
</evidence>
<dbReference type="InterPro" id="IPR012263">
    <property type="entry name" value="M_m6A_EcoRV"/>
</dbReference>
<comment type="caution">
    <text evidence="8">The sequence shown here is derived from an EMBL/GenBank/DDBJ whole genome shotgun (WGS) entry which is preliminary data.</text>
</comment>
<feature type="binding site" evidence="7">
    <location>
        <position position="23"/>
    </location>
    <ligand>
        <name>S-adenosyl-L-methionine</name>
        <dbReference type="ChEBI" id="CHEBI:59789"/>
    </ligand>
</feature>
<keyword evidence="3 8" id="KW-0489">Methyltransferase</keyword>
<dbReference type="GO" id="GO:0006298">
    <property type="term" value="P:mismatch repair"/>
    <property type="evidence" value="ECO:0007669"/>
    <property type="project" value="TreeGrafter"/>
</dbReference>
<dbReference type="RefSeq" id="WP_045360561.1">
    <property type="nucleotide sequence ID" value="NZ_BBPA01000057.1"/>
</dbReference>
<feature type="binding site" evidence="7">
    <location>
        <position position="210"/>
    </location>
    <ligand>
        <name>S-adenosyl-L-methionine</name>
        <dbReference type="ChEBI" id="CHEBI:59789"/>
    </ligand>
</feature>